<comment type="caution">
    <text evidence="3">The sequence shown here is derived from an EMBL/GenBank/DDBJ whole genome shotgun (WGS) entry which is preliminary data.</text>
</comment>
<accession>A0ABQ9GCK3</accession>
<feature type="region of interest" description="Disordered" evidence="1">
    <location>
        <begin position="246"/>
        <end position="274"/>
    </location>
</feature>
<feature type="domain" description="DDE-1" evidence="2">
    <location>
        <begin position="22"/>
        <end position="121"/>
    </location>
</feature>
<protein>
    <recommendedName>
        <fullName evidence="2">DDE-1 domain-containing protein</fullName>
    </recommendedName>
</protein>
<organism evidence="3 4">
    <name type="scientific">Dryococelus australis</name>
    <dbReference type="NCBI Taxonomy" id="614101"/>
    <lineage>
        <taxon>Eukaryota</taxon>
        <taxon>Metazoa</taxon>
        <taxon>Ecdysozoa</taxon>
        <taxon>Arthropoda</taxon>
        <taxon>Hexapoda</taxon>
        <taxon>Insecta</taxon>
        <taxon>Pterygota</taxon>
        <taxon>Neoptera</taxon>
        <taxon>Polyneoptera</taxon>
        <taxon>Phasmatodea</taxon>
        <taxon>Verophasmatodea</taxon>
        <taxon>Anareolatae</taxon>
        <taxon>Phasmatidae</taxon>
        <taxon>Eurycanthinae</taxon>
        <taxon>Dryococelus</taxon>
    </lineage>
</organism>
<evidence type="ECO:0000313" key="3">
    <source>
        <dbReference type="EMBL" id="KAJ8870150.1"/>
    </source>
</evidence>
<evidence type="ECO:0000259" key="2">
    <source>
        <dbReference type="Pfam" id="PF03184"/>
    </source>
</evidence>
<evidence type="ECO:0000256" key="1">
    <source>
        <dbReference type="SAM" id="MobiDB-lite"/>
    </source>
</evidence>
<proteinExistence type="predicted"/>
<dbReference type="Pfam" id="PF03184">
    <property type="entry name" value="DDE_1"/>
    <property type="match status" value="1"/>
</dbReference>
<sequence>MQQVLSPHYFLRMQERLLDGAPPGCQAACTDDGWINAEVFLQWHQFFVEQVRPRPERKVLLIFGKHEPQKCIKTLDFAKENNVLFLSFPHHTTHKMQPLDIAVYGPLKLCFEQAICTFQKNHPGRIVNQYDVAILKYADENSFASAKNAVSGFRSSGIWPYNPHILSDADYVPASVTDHPEHEYASDIRNGLSETTSLPPFAPVHPNCDSASNVRSGQPTNFNLPAPLITIPDPGSYTDIRKFDSETGISSSIPSPPQPEIVKPETCFGDKPPC</sequence>
<reference evidence="3 4" key="1">
    <citation type="submission" date="2023-02" db="EMBL/GenBank/DDBJ databases">
        <title>LHISI_Scaffold_Assembly.</title>
        <authorList>
            <person name="Stuart O.P."/>
            <person name="Cleave R."/>
            <person name="Magrath M.J.L."/>
            <person name="Mikheyev A.S."/>
        </authorList>
    </citation>
    <scope>NUCLEOTIDE SEQUENCE [LARGE SCALE GENOMIC DNA]</scope>
    <source>
        <strain evidence="3">Daus_M_001</strain>
        <tissue evidence="3">Leg muscle</tissue>
    </source>
</reference>
<dbReference type="InterPro" id="IPR004875">
    <property type="entry name" value="DDE_SF_endonuclease_dom"/>
</dbReference>
<keyword evidence="4" id="KW-1185">Reference proteome</keyword>
<dbReference type="Proteomes" id="UP001159363">
    <property type="component" value="Chromosome 12"/>
</dbReference>
<evidence type="ECO:0000313" key="4">
    <source>
        <dbReference type="Proteomes" id="UP001159363"/>
    </source>
</evidence>
<gene>
    <name evidence="3" type="ORF">PR048_029162</name>
</gene>
<dbReference type="EMBL" id="JARBHB010000013">
    <property type="protein sequence ID" value="KAJ8870150.1"/>
    <property type="molecule type" value="Genomic_DNA"/>
</dbReference>
<name>A0ABQ9GCK3_9NEOP</name>